<protein>
    <submittedName>
        <fullName evidence="7">Beta-xylosidase</fullName>
        <ecNumber evidence="7">3.2.1.37</ecNumber>
    </submittedName>
</protein>
<feature type="active site" description="Proton acceptor" evidence="4">
    <location>
        <position position="25"/>
    </location>
</feature>
<comment type="similarity">
    <text evidence="1 6">Belongs to the glycosyl hydrolase 43 family.</text>
</comment>
<gene>
    <name evidence="7" type="primary">xynB</name>
    <name evidence="7" type="ORF">RN50_02544</name>
</gene>
<evidence type="ECO:0000313" key="8">
    <source>
        <dbReference type="Proteomes" id="UP000033572"/>
    </source>
</evidence>
<evidence type="ECO:0000313" key="7">
    <source>
        <dbReference type="EMBL" id="KJL19259.1"/>
    </source>
</evidence>
<proteinExistence type="inferred from homology"/>
<keyword evidence="2 6" id="KW-0378">Hydrolase</keyword>
<evidence type="ECO:0000256" key="2">
    <source>
        <dbReference type="ARBA" id="ARBA00022801"/>
    </source>
</evidence>
<dbReference type="PANTHER" id="PTHR42812:SF12">
    <property type="entry name" value="BETA-XYLOSIDASE-RELATED"/>
    <property type="match status" value="1"/>
</dbReference>
<dbReference type="GeneID" id="94443331"/>
<dbReference type="InterPro" id="IPR006710">
    <property type="entry name" value="Glyco_hydro_43"/>
</dbReference>
<dbReference type="SUPFAM" id="SSF49899">
    <property type="entry name" value="Concanavalin A-like lectins/glucanases"/>
    <property type="match status" value="1"/>
</dbReference>
<dbReference type="Pfam" id="PF04616">
    <property type="entry name" value="Glyco_hydro_43"/>
    <property type="match status" value="1"/>
</dbReference>
<dbReference type="Gene3D" id="2.60.120.200">
    <property type="match status" value="1"/>
</dbReference>
<dbReference type="RefSeq" id="WP_208856526.1">
    <property type="nucleotide sequence ID" value="NZ_CP031425.1"/>
</dbReference>
<dbReference type="GO" id="GO:0009044">
    <property type="term" value="F:xylan 1,4-beta-xylosidase activity"/>
    <property type="evidence" value="ECO:0007669"/>
    <property type="project" value="UniProtKB-EC"/>
</dbReference>
<dbReference type="CDD" id="cd18617">
    <property type="entry name" value="GH43_XynB-like"/>
    <property type="match status" value="1"/>
</dbReference>
<reference evidence="7 8" key="1">
    <citation type="submission" date="2015-02" db="EMBL/GenBank/DDBJ databases">
        <title>Draft genome sequences of ten Microbacterium spp. with emphasis on heavy metal contaminated environments.</title>
        <authorList>
            <person name="Corretto E."/>
        </authorList>
    </citation>
    <scope>NUCLEOTIDE SEQUENCE [LARGE SCALE GENOMIC DNA]</scope>
    <source>
        <strain evidence="7 8">DSM 12966</strain>
    </source>
</reference>
<dbReference type="SUPFAM" id="SSF75005">
    <property type="entry name" value="Arabinanase/levansucrase/invertase"/>
    <property type="match status" value="1"/>
</dbReference>
<accession>A0A0F0KFR2</accession>
<dbReference type="GO" id="GO:0005975">
    <property type="term" value="P:carbohydrate metabolic process"/>
    <property type="evidence" value="ECO:0007669"/>
    <property type="project" value="InterPro"/>
</dbReference>
<dbReference type="InterPro" id="IPR013320">
    <property type="entry name" value="ConA-like_dom_sf"/>
</dbReference>
<dbReference type="EMBL" id="JYIU01000045">
    <property type="protein sequence ID" value="KJL19259.1"/>
    <property type="molecule type" value="Genomic_DNA"/>
</dbReference>
<dbReference type="PATRIC" id="fig|104336.4.peg.2589"/>
<dbReference type="EC" id="3.2.1.37" evidence="7"/>
<dbReference type="AlphaFoldDB" id="A0A0F0KFR2"/>
<evidence type="ECO:0000256" key="6">
    <source>
        <dbReference type="RuleBase" id="RU361187"/>
    </source>
</evidence>
<dbReference type="Gene3D" id="2.115.10.20">
    <property type="entry name" value="Glycosyl hydrolase domain, family 43"/>
    <property type="match status" value="1"/>
</dbReference>
<comment type="caution">
    <text evidence="7">The sequence shown here is derived from an EMBL/GenBank/DDBJ whole genome shotgun (WGS) entry which is preliminary data.</text>
</comment>
<keyword evidence="3 6" id="KW-0326">Glycosidase</keyword>
<organism evidence="7 8">
    <name type="scientific">Microbacterium foliorum</name>
    <dbReference type="NCBI Taxonomy" id="104336"/>
    <lineage>
        <taxon>Bacteria</taxon>
        <taxon>Bacillati</taxon>
        <taxon>Actinomycetota</taxon>
        <taxon>Actinomycetes</taxon>
        <taxon>Micrococcales</taxon>
        <taxon>Microbacteriaceae</taxon>
        <taxon>Microbacterium</taxon>
    </lineage>
</organism>
<evidence type="ECO:0000256" key="5">
    <source>
        <dbReference type="PIRSR" id="PIRSR606710-2"/>
    </source>
</evidence>
<feature type="active site" description="Proton donor" evidence="4">
    <location>
        <position position="188"/>
    </location>
</feature>
<name>A0A0F0KFR2_9MICO</name>
<sequence length="496" mass="53998">MTTRIAPSPVANSGSQPILPGFYPDPSICRVGTSYYLVNSTFEYYPGVPVWTSTDLVEWRQVGNVFERASQMAPSAGDSSTGIFAPTIRHHNGLFWLITSIVDGPDPEQVILHSEHPGGPWSDPVTTDGVHGIDPDLAWDGDDCYLTWARKVPGATTEIAQCRVDLATGTPLEEPRRLWSGTGMRHPEGPHLHRKDGWWYLLIAEGGTEAGHSVSIARSRRPDGPFGGAPGNPILTHRSLAAPVQNTGHSDLVQRADGSWALVYLGVRPRGVWSFHVNGRETFVADVRWEDDWPVIEENTLHIPPAVTAFDDDFAGSTLDPRWIMPGDYPERHVVKRDDGGVLLRAEHGSSAPLLCVRARDEYWTVTADVESSEGARLVVRIDDLHAFGVEVRDGTYSGFSIIGGTEIPTGSIAGASARARLMLRSTQAPSTPYQGGPDRLEASVIIDGDHQPLGNLDGRFVSTEVAGGFTGRVIGVQPIGDQLILRRFAYQPENL</sequence>
<dbReference type="Proteomes" id="UP000033572">
    <property type="component" value="Unassembled WGS sequence"/>
</dbReference>
<dbReference type="PANTHER" id="PTHR42812">
    <property type="entry name" value="BETA-XYLOSIDASE"/>
    <property type="match status" value="1"/>
</dbReference>
<evidence type="ECO:0000256" key="4">
    <source>
        <dbReference type="PIRSR" id="PIRSR606710-1"/>
    </source>
</evidence>
<keyword evidence="8" id="KW-1185">Reference proteome</keyword>
<dbReference type="InterPro" id="IPR051795">
    <property type="entry name" value="Glycosyl_Hydrlase_43"/>
</dbReference>
<dbReference type="InterPro" id="IPR023296">
    <property type="entry name" value="Glyco_hydro_beta-prop_sf"/>
</dbReference>
<evidence type="ECO:0000256" key="1">
    <source>
        <dbReference type="ARBA" id="ARBA00009865"/>
    </source>
</evidence>
<evidence type="ECO:0000256" key="3">
    <source>
        <dbReference type="ARBA" id="ARBA00023295"/>
    </source>
</evidence>
<feature type="site" description="Important for catalytic activity, responsible for pKa modulation of the active site Glu and correct orientation of both the proton donor and substrate" evidence="5">
    <location>
        <position position="134"/>
    </location>
</feature>